<dbReference type="AlphaFoldDB" id="A0A6J6S3H3"/>
<reference evidence="3" key="1">
    <citation type="submission" date="2020-05" db="EMBL/GenBank/DDBJ databases">
        <authorList>
            <person name="Chiriac C."/>
            <person name="Salcher M."/>
            <person name="Ghai R."/>
            <person name="Kavagutti S V."/>
        </authorList>
    </citation>
    <scope>NUCLEOTIDE SEQUENCE</scope>
</reference>
<keyword evidence="1" id="KW-0472">Membrane</keyword>
<evidence type="ECO:0000313" key="3">
    <source>
        <dbReference type="EMBL" id="CAB4729127.1"/>
    </source>
</evidence>
<evidence type="ECO:0000313" key="5">
    <source>
        <dbReference type="EMBL" id="CAB5135129.1"/>
    </source>
</evidence>
<protein>
    <submittedName>
        <fullName evidence="3">Unannotated protein</fullName>
    </submittedName>
</protein>
<dbReference type="EMBL" id="CAESAH010000009">
    <property type="protein sequence ID" value="CAB4334939.1"/>
    <property type="molecule type" value="Genomic_DNA"/>
</dbReference>
<name>A0A6J6S3H3_9ZZZZ</name>
<keyword evidence="1" id="KW-0812">Transmembrane</keyword>
<sequence length="269" mass="30968">MRKKKIAPRAVSSPLSFFNLIVGFWKLPYRGSRLPWLWFVLKPTIRVLPYYVIQQQFSNPESCLILISIVISGNVFSVNLRNMWKLPRLNKRLNIGKSISKKTIEYAYFFSTVTEYFFPIMFIGTAILFQDSILIKTGLTLILLNTLNIYLALRIILPIYYVVRTKNNEFLYGERYASATLNLFLILIWTLLSHSEVSSISSILSGIPILGLIYLPVNLFLGSINPVLYIVSISGSFAVMKSIELIRASRQQLVIFEDSMHMEEGHNRR</sequence>
<dbReference type="EMBL" id="CAFBRY010000002">
    <property type="protein sequence ID" value="CAB5135129.1"/>
    <property type="molecule type" value="Genomic_DNA"/>
</dbReference>
<dbReference type="EMBL" id="CAFABC010000003">
    <property type="protein sequence ID" value="CAB4816585.1"/>
    <property type="molecule type" value="Genomic_DNA"/>
</dbReference>
<proteinExistence type="predicted"/>
<feature type="transmembrane region" description="Helical" evidence="1">
    <location>
        <begin position="212"/>
        <end position="240"/>
    </location>
</feature>
<evidence type="ECO:0000313" key="4">
    <source>
        <dbReference type="EMBL" id="CAB4816585.1"/>
    </source>
</evidence>
<dbReference type="EMBL" id="CAEZYO010000016">
    <property type="protein sequence ID" value="CAB4729127.1"/>
    <property type="molecule type" value="Genomic_DNA"/>
</dbReference>
<evidence type="ECO:0000256" key="1">
    <source>
        <dbReference type="SAM" id="Phobius"/>
    </source>
</evidence>
<keyword evidence="1" id="KW-1133">Transmembrane helix</keyword>
<feature type="transmembrane region" description="Helical" evidence="1">
    <location>
        <begin position="141"/>
        <end position="163"/>
    </location>
</feature>
<gene>
    <name evidence="3" type="ORF">UFOPK2731_00704</name>
    <name evidence="4" type="ORF">UFOPK3161_00254</name>
    <name evidence="2" type="ORF">UFOPK3962_00509</name>
    <name evidence="5" type="ORF">UFOPK4427_00122</name>
</gene>
<feature type="transmembrane region" description="Helical" evidence="1">
    <location>
        <begin position="105"/>
        <end position="129"/>
    </location>
</feature>
<evidence type="ECO:0000313" key="2">
    <source>
        <dbReference type="EMBL" id="CAB4334939.1"/>
    </source>
</evidence>
<feature type="transmembrane region" description="Helical" evidence="1">
    <location>
        <begin position="175"/>
        <end position="192"/>
    </location>
</feature>
<accession>A0A6J6S3H3</accession>
<organism evidence="3">
    <name type="scientific">freshwater metagenome</name>
    <dbReference type="NCBI Taxonomy" id="449393"/>
    <lineage>
        <taxon>unclassified sequences</taxon>
        <taxon>metagenomes</taxon>
        <taxon>ecological metagenomes</taxon>
    </lineage>
</organism>